<comment type="caution">
    <text evidence="1">The sequence shown here is derived from an EMBL/GenBank/DDBJ whole genome shotgun (WGS) entry which is preliminary data.</text>
</comment>
<protein>
    <submittedName>
        <fullName evidence="1">Uncharacterized protein</fullName>
    </submittedName>
</protein>
<reference evidence="1 2" key="1">
    <citation type="journal article" date="2015" name="Genome Biol. Evol.">
        <title>Comparative Genomics of a Bacterivorous Green Alga Reveals Evolutionary Causalities and Consequences of Phago-Mixotrophic Mode of Nutrition.</title>
        <authorList>
            <person name="Burns J.A."/>
            <person name="Paasch A."/>
            <person name="Narechania A."/>
            <person name="Kim E."/>
        </authorList>
    </citation>
    <scope>NUCLEOTIDE SEQUENCE [LARGE SCALE GENOMIC DNA]</scope>
    <source>
        <strain evidence="1 2">PLY_AMNH</strain>
    </source>
</reference>
<dbReference type="AlphaFoldDB" id="A0AAE0FYL3"/>
<proteinExistence type="predicted"/>
<accession>A0AAE0FYL3</accession>
<keyword evidence="2" id="KW-1185">Reference proteome</keyword>
<gene>
    <name evidence="1" type="ORF">CYMTET_23050</name>
</gene>
<dbReference type="Proteomes" id="UP001190700">
    <property type="component" value="Unassembled WGS sequence"/>
</dbReference>
<evidence type="ECO:0000313" key="2">
    <source>
        <dbReference type="Proteomes" id="UP001190700"/>
    </source>
</evidence>
<sequence length="139" mass="14397">MEVGVGVSDARAVVELSAGVMMRGGDGGWREVWRQAVVEVGARCGAGARAVVEGGAGVRQCEAVGGDVRQWWRLARGVSDARAVVEDGGGGGEGMEEEVGSVEVMEAGMAVAVMEEEEVEVVVCVRFTEAGSNTLRNIS</sequence>
<name>A0AAE0FYL3_9CHLO</name>
<dbReference type="EMBL" id="LGRX02011822">
    <property type="protein sequence ID" value="KAK3268451.1"/>
    <property type="molecule type" value="Genomic_DNA"/>
</dbReference>
<organism evidence="1 2">
    <name type="scientific">Cymbomonas tetramitiformis</name>
    <dbReference type="NCBI Taxonomy" id="36881"/>
    <lineage>
        <taxon>Eukaryota</taxon>
        <taxon>Viridiplantae</taxon>
        <taxon>Chlorophyta</taxon>
        <taxon>Pyramimonadophyceae</taxon>
        <taxon>Pyramimonadales</taxon>
        <taxon>Pyramimonadaceae</taxon>
        <taxon>Cymbomonas</taxon>
    </lineage>
</organism>
<evidence type="ECO:0000313" key="1">
    <source>
        <dbReference type="EMBL" id="KAK3268451.1"/>
    </source>
</evidence>